<dbReference type="RefSeq" id="WP_015440770.1">
    <property type="nucleotide sequence ID" value="NC_020520.1"/>
</dbReference>
<dbReference type="AlphaFoldDB" id="A0A6C7E4R5"/>
<dbReference type="InterPro" id="IPR032710">
    <property type="entry name" value="NTF2-like_dom_sf"/>
</dbReference>
<dbReference type="SUPFAM" id="SSF54427">
    <property type="entry name" value="NTF2-like"/>
    <property type="match status" value="1"/>
</dbReference>
<name>A0A6C7E4R5_ILUCY</name>
<protein>
    <recommendedName>
        <fullName evidence="1">SnoaL-like domain-containing protein</fullName>
    </recommendedName>
</protein>
<keyword evidence="3" id="KW-1185">Reference proteome</keyword>
<dbReference type="EMBL" id="AP012057">
    <property type="protein sequence ID" value="BAN01523.1"/>
    <property type="molecule type" value="Genomic_DNA"/>
</dbReference>
<dbReference type="Gene3D" id="3.10.450.50">
    <property type="match status" value="1"/>
</dbReference>
<feature type="domain" description="SnoaL-like" evidence="1">
    <location>
        <begin position="9"/>
        <end position="114"/>
    </location>
</feature>
<dbReference type="KEGG" id="aym:YM304_12090"/>
<evidence type="ECO:0000313" key="2">
    <source>
        <dbReference type="EMBL" id="BAN01523.1"/>
    </source>
</evidence>
<evidence type="ECO:0000259" key="1">
    <source>
        <dbReference type="Pfam" id="PF12680"/>
    </source>
</evidence>
<dbReference type="InterPro" id="IPR037401">
    <property type="entry name" value="SnoaL-like"/>
</dbReference>
<organism evidence="2 3">
    <name type="scientific">Ilumatobacter coccineus (strain NBRC 103263 / KCTC 29153 / YM16-304)</name>
    <dbReference type="NCBI Taxonomy" id="1313172"/>
    <lineage>
        <taxon>Bacteria</taxon>
        <taxon>Bacillati</taxon>
        <taxon>Actinomycetota</taxon>
        <taxon>Acidimicrobiia</taxon>
        <taxon>Acidimicrobiales</taxon>
        <taxon>Ilumatobacteraceae</taxon>
        <taxon>Ilumatobacter</taxon>
    </lineage>
</organism>
<dbReference type="OrthoDB" id="3214140at2"/>
<accession>A0A6C7E4R5</accession>
<sequence length="135" mass="15427">MYTPINVATGYLEAFTRSDPDEIAGFVAEGFRNEHMSELGSGCCGREEYRRRLPHFMATFTDRKYSVQDIVEMKRQATTEVVVKYQFQATHADTDCRIEIPGTMWFSIADGQILQRTDTWDSLTFLRQIGADPTA</sequence>
<evidence type="ECO:0000313" key="3">
    <source>
        <dbReference type="Proteomes" id="UP000011863"/>
    </source>
</evidence>
<dbReference type="Pfam" id="PF12680">
    <property type="entry name" value="SnoaL_2"/>
    <property type="match status" value="1"/>
</dbReference>
<reference evidence="2 3" key="1">
    <citation type="journal article" date="2013" name="Int. J. Syst. Evol. Microbiol.">
        <title>Ilumatobacter nonamiense sp. nov. and Ilumatobacter coccineum sp. nov., isolated from seashore sand.</title>
        <authorList>
            <person name="Matsumoto A."/>
            <person name="Kasai H."/>
            <person name="Matsuo Y."/>
            <person name="Shizuri Y."/>
            <person name="Ichikawa N."/>
            <person name="Fujita N."/>
            <person name="Omura S."/>
            <person name="Takahashi Y."/>
        </authorList>
    </citation>
    <scope>NUCLEOTIDE SEQUENCE [LARGE SCALE GENOMIC DNA]</scope>
    <source>
        <strain evidence="3">NBRC 103263 / KCTC 29153 / YM16-304</strain>
    </source>
</reference>
<dbReference type="Proteomes" id="UP000011863">
    <property type="component" value="Chromosome"/>
</dbReference>
<gene>
    <name evidence="2" type="ORF">YM304_12090</name>
</gene>
<proteinExistence type="predicted"/>